<keyword evidence="7" id="KW-0539">Nucleus</keyword>
<feature type="domain" description="DDE Tnp4" evidence="8">
    <location>
        <begin position="123"/>
        <end position="268"/>
    </location>
</feature>
<reference evidence="9" key="1">
    <citation type="journal article" date="2023" name="Insect Mol. Biol.">
        <title>Genome sequencing provides insights into the evolution of gene families encoding plant cell wall-degrading enzymes in longhorned beetles.</title>
        <authorList>
            <person name="Shin N.R."/>
            <person name="Okamura Y."/>
            <person name="Kirsch R."/>
            <person name="Pauchet Y."/>
        </authorList>
    </citation>
    <scope>NUCLEOTIDE SEQUENCE</scope>
    <source>
        <strain evidence="9">MMC_N1</strain>
    </source>
</reference>
<comment type="similarity">
    <text evidence="3">Belongs to the HARBI1 family.</text>
</comment>
<evidence type="ECO:0000313" key="9">
    <source>
        <dbReference type="EMBL" id="KAJ8978157.1"/>
    </source>
</evidence>
<comment type="cofactor">
    <cofactor evidence="1">
        <name>a divalent metal cation</name>
        <dbReference type="ChEBI" id="CHEBI:60240"/>
    </cofactor>
</comment>
<proteinExistence type="inferred from homology"/>
<comment type="subcellular location">
    <subcellularLocation>
        <location evidence="2">Nucleus</location>
    </subcellularLocation>
</comment>
<keyword evidence="5" id="KW-0479">Metal-binding</keyword>
<dbReference type="EMBL" id="JAPWTJ010000470">
    <property type="protein sequence ID" value="KAJ8978157.1"/>
    <property type="molecule type" value="Genomic_DNA"/>
</dbReference>
<evidence type="ECO:0000256" key="1">
    <source>
        <dbReference type="ARBA" id="ARBA00001968"/>
    </source>
</evidence>
<organism evidence="9 10">
    <name type="scientific">Molorchus minor</name>
    <dbReference type="NCBI Taxonomy" id="1323400"/>
    <lineage>
        <taxon>Eukaryota</taxon>
        <taxon>Metazoa</taxon>
        <taxon>Ecdysozoa</taxon>
        <taxon>Arthropoda</taxon>
        <taxon>Hexapoda</taxon>
        <taxon>Insecta</taxon>
        <taxon>Pterygota</taxon>
        <taxon>Neoptera</taxon>
        <taxon>Endopterygota</taxon>
        <taxon>Coleoptera</taxon>
        <taxon>Polyphaga</taxon>
        <taxon>Cucujiformia</taxon>
        <taxon>Chrysomeloidea</taxon>
        <taxon>Cerambycidae</taxon>
        <taxon>Lamiinae</taxon>
        <taxon>Monochamini</taxon>
        <taxon>Molorchus</taxon>
    </lineage>
</organism>
<evidence type="ECO:0000259" key="8">
    <source>
        <dbReference type="Pfam" id="PF13359"/>
    </source>
</evidence>
<evidence type="ECO:0000313" key="10">
    <source>
        <dbReference type="Proteomes" id="UP001162164"/>
    </source>
</evidence>
<dbReference type="PANTHER" id="PTHR22930">
    <property type="match status" value="1"/>
</dbReference>
<keyword evidence="10" id="KW-1185">Reference proteome</keyword>
<name>A0ABQ9JL94_9CUCU</name>
<keyword evidence="4" id="KW-0540">Nuclease</keyword>
<dbReference type="PANTHER" id="PTHR22930:SF85">
    <property type="entry name" value="GH03217P-RELATED"/>
    <property type="match status" value="1"/>
</dbReference>
<comment type="caution">
    <text evidence="9">The sequence shown here is derived from an EMBL/GenBank/DDBJ whole genome shotgun (WGS) entry which is preliminary data.</text>
</comment>
<evidence type="ECO:0000256" key="6">
    <source>
        <dbReference type="ARBA" id="ARBA00022801"/>
    </source>
</evidence>
<accession>A0ABQ9JL94</accession>
<evidence type="ECO:0000256" key="2">
    <source>
        <dbReference type="ARBA" id="ARBA00004123"/>
    </source>
</evidence>
<sequence>MQDYLWKVKAVGTATQYQLHSNLAAEFSASDYYAAKDTDFNRIPSEKCMWIWCWYATHEAASFRDVADRFNIALSTLHLLIENVSTFLSLKSDTVIKWPNYDEQQQIATDFSELGFPDVIGCMDGTHVRIDKPETDAEKNIILCRFKQFVIPKKRIRDIFIGYPGSVHDARVFKNSPLYPSLPAKCGNRYILADSAYPCLKHVLTPYRDSGNLNAIERNYNYTLSRCRINIEHTFGILKQKFRQLYHLKLRNISSICHFIKACCVTYNLTRDIKEEIDETIEENDEQGHEYNLHDMELEDDEFEGNLAGHNFRNYIAALIFNQ</sequence>
<protein>
    <recommendedName>
        <fullName evidence="8">DDE Tnp4 domain-containing protein</fullName>
    </recommendedName>
</protein>
<evidence type="ECO:0000256" key="5">
    <source>
        <dbReference type="ARBA" id="ARBA00022723"/>
    </source>
</evidence>
<dbReference type="InterPro" id="IPR027806">
    <property type="entry name" value="HARBI1_dom"/>
</dbReference>
<dbReference type="Pfam" id="PF13359">
    <property type="entry name" value="DDE_Tnp_4"/>
    <property type="match status" value="1"/>
</dbReference>
<evidence type="ECO:0000256" key="7">
    <source>
        <dbReference type="ARBA" id="ARBA00023242"/>
    </source>
</evidence>
<dbReference type="InterPro" id="IPR045249">
    <property type="entry name" value="HARBI1-like"/>
</dbReference>
<gene>
    <name evidence="9" type="ORF">NQ317_016860</name>
</gene>
<dbReference type="Proteomes" id="UP001162164">
    <property type="component" value="Unassembled WGS sequence"/>
</dbReference>
<evidence type="ECO:0000256" key="3">
    <source>
        <dbReference type="ARBA" id="ARBA00006958"/>
    </source>
</evidence>
<evidence type="ECO:0000256" key="4">
    <source>
        <dbReference type="ARBA" id="ARBA00022722"/>
    </source>
</evidence>
<keyword evidence="6" id="KW-0378">Hydrolase</keyword>